<evidence type="ECO:0000256" key="1">
    <source>
        <dbReference type="ARBA" id="ARBA00005184"/>
    </source>
</evidence>
<dbReference type="PANTHER" id="PTHR31707">
    <property type="entry name" value="PECTINESTERASE"/>
    <property type="match status" value="1"/>
</dbReference>
<dbReference type="Proteomes" id="UP000317650">
    <property type="component" value="Chromosome 6"/>
</dbReference>
<accession>A0A4S8IPD5</accession>
<feature type="domain" description="Pectinesterase catalytic" evidence="4">
    <location>
        <begin position="39"/>
        <end position="132"/>
    </location>
</feature>
<keyword evidence="3" id="KW-0063">Aspartyl esterase</keyword>
<dbReference type="AlphaFoldDB" id="A0A4S8IPD5"/>
<organism evidence="5 6">
    <name type="scientific">Musa balbisiana</name>
    <name type="common">Banana</name>
    <dbReference type="NCBI Taxonomy" id="52838"/>
    <lineage>
        <taxon>Eukaryota</taxon>
        <taxon>Viridiplantae</taxon>
        <taxon>Streptophyta</taxon>
        <taxon>Embryophyta</taxon>
        <taxon>Tracheophyta</taxon>
        <taxon>Spermatophyta</taxon>
        <taxon>Magnoliopsida</taxon>
        <taxon>Liliopsida</taxon>
        <taxon>Zingiberales</taxon>
        <taxon>Musaceae</taxon>
        <taxon>Musa</taxon>
    </lineage>
</organism>
<dbReference type="InterPro" id="IPR000070">
    <property type="entry name" value="Pectinesterase_cat"/>
</dbReference>
<sequence length="173" mass="19582">MTRDTIEHNDLQGGHMLVQSCSTGDRYYTRAQHWLVCDLIKEGLYKEMVQVPFERTNLVFIEDKMGKTIIIGSLNINTVNVSTYNTATIDEYRLNFHHKFTMNPQSNLDLVVVQDLTFTNPIGLNKHQAYPIAGSGGGTTHTRRWYHPKTVSQIVSDDDIIGLSDGGEDMMMS</sequence>
<evidence type="ECO:0000256" key="3">
    <source>
        <dbReference type="ARBA" id="ARBA00023085"/>
    </source>
</evidence>
<dbReference type="GO" id="GO:0030599">
    <property type="term" value="F:pectinesterase activity"/>
    <property type="evidence" value="ECO:0007669"/>
    <property type="project" value="InterPro"/>
</dbReference>
<name>A0A4S8IPD5_MUSBA</name>
<protein>
    <recommendedName>
        <fullName evidence="4">Pectinesterase catalytic domain-containing protein</fullName>
    </recommendedName>
</protein>
<dbReference type="EMBL" id="PYDT01000009">
    <property type="protein sequence ID" value="THU50405.1"/>
    <property type="molecule type" value="Genomic_DNA"/>
</dbReference>
<gene>
    <name evidence="5" type="ORF">C4D60_Mb06t19870</name>
</gene>
<dbReference type="InterPro" id="IPR011050">
    <property type="entry name" value="Pectin_lyase_fold/virulence"/>
</dbReference>
<comment type="pathway">
    <text evidence="1">Glycan metabolism; pectin degradation; 2-dehydro-3-deoxy-D-gluconate from pectin: step 1/5.</text>
</comment>
<proteinExistence type="predicted"/>
<dbReference type="SUPFAM" id="SSF51126">
    <property type="entry name" value="Pectin lyase-like"/>
    <property type="match status" value="1"/>
</dbReference>
<dbReference type="Pfam" id="PF01095">
    <property type="entry name" value="Pectinesterase"/>
    <property type="match status" value="1"/>
</dbReference>
<comment type="caution">
    <text evidence="5">The sequence shown here is derived from an EMBL/GenBank/DDBJ whole genome shotgun (WGS) entry which is preliminary data.</text>
</comment>
<dbReference type="PROSITE" id="PS51257">
    <property type="entry name" value="PROKAR_LIPOPROTEIN"/>
    <property type="match status" value="1"/>
</dbReference>
<dbReference type="InterPro" id="IPR012334">
    <property type="entry name" value="Pectin_lyas_fold"/>
</dbReference>
<evidence type="ECO:0000256" key="2">
    <source>
        <dbReference type="ARBA" id="ARBA00022801"/>
    </source>
</evidence>
<dbReference type="GO" id="GO:0042545">
    <property type="term" value="P:cell wall modification"/>
    <property type="evidence" value="ECO:0007669"/>
    <property type="project" value="InterPro"/>
</dbReference>
<evidence type="ECO:0000259" key="4">
    <source>
        <dbReference type="Pfam" id="PF01095"/>
    </source>
</evidence>
<evidence type="ECO:0000313" key="5">
    <source>
        <dbReference type="EMBL" id="THU50405.1"/>
    </source>
</evidence>
<evidence type="ECO:0000313" key="6">
    <source>
        <dbReference type="Proteomes" id="UP000317650"/>
    </source>
</evidence>
<dbReference type="Gene3D" id="2.160.20.10">
    <property type="entry name" value="Single-stranded right-handed beta-helix, Pectin lyase-like"/>
    <property type="match status" value="1"/>
</dbReference>
<dbReference type="GO" id="GO:0045490">
    <property type="term" value="P:pectin catabolic process"/>
    <property type="evidence" value="ECO:0007669"/>
    <property type="project" value="UniProtKB-UniPathway"/>
</dbReference>
<keyword evidence="6" id="KW-1185">Reference proteome</keyword>
<keyword evidence="2" id="KW-0378">Hydrolase</keyword>
<reference evidence="5 6" key="1">
    <citation type="journal article" date="2019" name="Nat. Plants">
        <title>Genome sequencing of Musa balbisiana reveals subgenome evolution and function divergence in polyploid bananas.</title>
        <authorList>
            <person name="Yao X."/>
        </authorList>
    </citation>
    <scope>NUCLEOTIDE SEQUENCE [LARGE SCALE GENOMIC DNA]</scope>
    <source>
        <strain evidence="6">cv. DH-PKW</strain>
        <tissue evidence="5">Leaves</tissue>
    </source>
</reference>
<dbReference type="UniPathway" id="UPA00545">
    <property type="reaction ID" value="UER00823"/>
</dbReference>